<dbReference type="EMBL" id="JH651133">
    <property type="protein sequence ID" value="EXA29257.1"/>
    <property type="molecule type" value="Genomic_DNA"/>
</dbReference>
<dbReference type="Proteomes" id="UP000030751">
    <property type="component" value="Unassembled WGS sequence"/>
</dbReference>
<name>W9NGY0_FUSOX</name>
<evidence type="ECO:0008006" key="2">
    <source>
        <dbReference type="Google" id="ProtNLM"/>
    </source>
</evidence>
<gene>
    <name evidence="1" type="ORF">FOVG_19229</name>
</gene>
<proteinExistence type="predicted"/>
<dbReference type="AlphaFoldDB" id="W9NGY0"/>
<organism evidence="1">
    <name type="scientific">Fusarium oxysporum f. sp. pisi HDV247</name>
    <dbReference type="NCBI Taxonomy" id="1080344"/>
    <lineage>
        <taxon>Eukaryota</taxon>
        <taxon>Fungi</taxon>
        <taxon>Dikarya</taxon>
        <taxon>Ascomycota</taxon>
        <taxon>Pezizomycotina</taxon>
        <taxon>Sordariomycetes</taxon>
        <taxon>Hypocreomycetidae</taxon>
        <taxon>Hypocreales</taxon>
        <taxon>Nectriaceae</taxon>
        <taxon>Fusarium</taxon>
        <taxon>Fusarium oxysporum species complex</taxon>
    </lineage>
</organism>
<protein>
    <recommendedName>
        <fullName evidence="2">Endonuclease/exonuclease/phosphatase domain-containing protein</fullName>
    </recommendedName>
</protein>
<evidence type="ECO:0000313" key="1">
    <source>
        <dbReference type="EMBL" id="EXA29257.1"/>
    </source>
</evidence>
<accession>W9NGY0</accession>
<dbReference type="HOGENOM" id="CLU_164180_0_0_1"/>
<reference evidence="1" key="1">
    <citation type="submission" date="2011-10" db="EMBL/GenBank/DDBJ databases">
        <title>The Genome Sequence of Fusarium oxysporum HDV247.</title>
        <authorList>
            <consortium name="The Broad Institute Genome Sequencing Platform"/>
            <person name="Ma L.-J."/>
            <person name="Gale L.R."/>
            <person name="Schwartz D.C."/>
            <person name="Zhou S."/>
            <person name="Corby-Kistler H."/>
            <person name="Young S.K."/>
            <person name="Zeng Q."/>
            <person name="Gargeya S."/>
            <person name="Fitzgerald M."/>
            <person name="Haas B."/>
            <person name="Abouelleil A."/>
            <person name="Alvarado L."/>
            <person name="Arachchi H.M."/>
            <person name="Berlin A."/>
            <person name="Brown A."/>
            <person name="Chapman S.B."/>
            <person name="Chen Z."/>
            <person name="Dunbar C."/>
            <person name="Freedman E."/>
            <person name="Gearin G."/>
            <person name="Goldberg J."/>
            <person name="Griggs A."/>
            <person name="Gujja S."/>
            <person name="Heiman D."/>
            <person name="Howarth C."/>
            <person name="Larson L."/>
            <person name="Lui A."/>
            <person name="MacDonald P.J.P."/>
            <person name="Montmayeur A."/>
            <person name="Murphy C."/>
            <person name="Neiman D."/>
            <person name="Pearson M."/>
            <person name="Priest M."/>
            <person name="Roberts A."/>
            <person name="Saif S."/>
            <person name="Shea T."/>
            <person name="Shenoy N."/>
            <person name="Sisk P."/>
            <person name="Stolte C."/>
            <person name="Sykes S."/>
            <person name="Wortman J."/>
            <person name="Nusbaum C."/>
            <person name="Birren B."/>
        </authorList>
    </citation>
    <scope>NUCLEOTIDE SEQUENCE [LARGE SCALE GENOMIC DNA]</scope>
    <source>
        <strain evidence="1">HDV247</strain>
    </source>
</reference>
<sequence length="119" mass="13029">MDPIIDLMNEFMPRSLLFSNEAQRHGKAETVGNMGLVLSSGQLTDARIKGAIHGTEQGSDHRMIETVFDISVPASKQDERLLFTNAPKKDINNRIVDTGAAEDEQIDVDGFGSRLGLDT</sequence>
<reference evidence="1" key="2">
    <citation type="submission" date="2012-05" db="EMBL/GenBank/DDBJ databases">
        <title>Annotation of the Genome Sequence of Fusarium oxysporum HDV247.</title>
        <authorList>
            <consortium name="The Broad Institute Genomics Platform"/>
            <person name="Ma L.-J."/>
            <person name="Corby-Kistler H."/>
            <person name="Broz K."/>
            <person name="Gale L.R."/>
            <person name="Jonkers W."/>
            <person name="O'Donnell K."/>
            <person name="Ploetz R."/>
            <person name="Steinberg C."/>
            <person name="Schwartz D.C."/>
            <person name="VanEtten H."/>
            <person name="Zhou S."/>
            <person name="Young S.K."/>
            <person name="Zeng Q."/>
            <person name="Gargeya S."/>
            <person name="Fitzgerald M."/>
            <person name="Abouelleil A."/>
            <person name="Alvarado L."/>
            <person name="Chapman S.B."/>
            <person name="Gainer-Dewar J."/>
            <person name="Goldberg J."/>
            <person name="Griggs A."/>
            <person name="Gujja S."/>
            <person name="Hansen M."/>
            <person name="Howarth C."/>
            <person name="Imamovic A."/>
            <person name="Ireland A."/>
            <person name="Larimer J."/>
            <person name="McCowan C."/>
            <person name="Murphy C."/>
            <person name="Pearson M."/>
            <person name="Poon T.W."/>
            <person name="Priest M."/>
            <person name="Roberts A."/>
            <person name="Saif S."/>
            <person name="Shea T."/>
            <person name="Sykes S."/>
            <person name="Wortman J."/>
            <person name="Nusbaum C."/>
            <person name="Birren B."/>
        </authorList>
    </citation>
    <scope>NUCLEOTIDE SEQUENCE</scope>
    <source>
        <strain evidence="1">HDV247</strain>
    </source>
</reference>